<evidence type="ECO:0000313" key="3">
    <source>
        <dbReference type="EMBL" id="WIW70496.1"/>
    </source>
</evidence>
<protein>
    <submittedName>
        <fullName evidence="3">Nuclease-related domain-containing protein</fullName>
    </submittedName>
</protein>
<gene>
    <name evidence="3" type="ORF">P3F81_11515</name>
</gene>
<dbReference type="Proteomes" id="UP001243623">
    <property type="component" value="Chromosome"/>
</dbReference>
<accession>A0A9Y2AI98</accession>
<proteinExistence type="predicted"/>
<reference evidence="3" key="1">
    <citation type="submission" date="2023-03" db="EMBL/GenBank/DDBJ databases">
        <title>Selenobaculum gbiensis gen. nov. sp. nov., a new bacterium isolated from the gut microbiota of IBD patient.</title>
        <authorList>
            <person name="Yeo S."/>
            <person name="Park H."/>
            <person name="Huh C.S."/>
        </authorList>
    </citation>
    <scope>NUCLEOTIDE SEQUENCE</scope>
    <source>
        <strain evidence="3">ICN-92133</strain>
    </source>
</reference>
<dbReference type="Pfam" id="PF08378">
    <property type="entry name" value="NERD"/>
    <property type="match status" value="1"/>
</dbReference>
<feature type="transmembrane region" description="Helical" evidence="1">
    <location>
        <begin position="18"/>
        <end position="36"/>
    </location>
</feature>
<dbReference type="AlphaFoldDB" id="A0A9Y2AI98"/>
<sequence length="242" mass="28840">MAILHKGSRSLNVKASKYFLWSIILFLLPIAYWIYLFKFSDWSSFGNIYNYLPCIFFFMAYYYWRRAKIFRVGAKGEKQILKHLKKYLPNQYRIFTNCRLNEKNCADEIDILVVGENGIFAIEVKNHNGFIRGSEEEDEWKQEKIGKHGKTYCNKMKNPIRQTKRHARNIAQYLRSQGIRRQWVEGILVFSNPNASVFVKTTKTKVFTSSEDVENYILNYEPSTEFSRDDFKRTIKRLRMLC</sequence>
<dbReference type="PROSITE" id="PS50965">
    <property type="entry name" value="NERD"/>
    <property type="match status" value="1"/>
</dbReference>
<name>A0A9Y2AI98_9FIRM</name>
<dbReference type="EMBL" id="CP120678">
    <property type="protein sequence ID" value="WIW70496.1"/>
    <property type="molecule type" value="Genomic_DNA"/>
</dbReference>
<keyword evidence="1" id="KW-1133">Transmembrane helix</keyword>
<dbReference type="PANTHER" id="PTHR35287">
    <property type="entry name" value="SI:ZFOS-911D5.4"/>
    <property type="match status" value="1"/>
</dbReference>
<keyword evidence="1" id="KW-0812">Transmembrane</keyword>
<feature type="transmembrane region" description="Helical" evidence="1">
    <location>
        <begin position="48"/>
        <end position="64"/>
    </location>
</feature>
<organism evidence="3 4">
    <name type="scientific">Selenobaculum gibii</name>
    <dbReference type="NCBI Taxonomy" id="3054208"/>
    <lineage>
        <taxon>Bacteria</taxon>
        <taxon>Bacillati</taxon>
        <taxon>Bacillota</taxon>
        <taxon>Negativicutes</taxon>
        <taxon>Selenomonadales</taxon>
        <taxon>Selenomonadaceae</taxon>
        <taxon>Selenobaculum</taxon>
    </lineage>
</organism>
<evidence type="ECO:0000256" key="1">
    <source>
        <dbReference type="SAM" id="Phobius"/>
    </source>
</evidence>
<dbReference type="PANTHER" id="PTHR35287:SF1">
    <property type="entry name" value="SI:ZFOS-911D5.4"/>
    <property type="match status" value="1"/>
</dbReference>
<evidence type="ECO:0000259" key="2">
    <source>
        <dbReference type="PROSITE" id="PS50965"/>
    </source>
</evidence>
<keyword evidence="4" id="KW-1185">Reference proteome</keyword>
<evidence type="ECO:0000313" key="4">
    <source>
        <dbReference type="Proteomes" id="UP001243623"/>
    </source>
</evidence>
<feature type="domain" description="NERD" evidence="2">
    <location>
        <begin position="72"/>
        <end position="193"/>
    </location>
</feature>
<dbReference type="KEGG" id="sgbi:P3F81_11515"/>
<keyword evidence="1" id="KW-0472">Membrane</keyword>
<dbReference type="InterPro" id="IPR011528">
    <property type="entry name" value="NERD"/>
</dbReference>
<dbReference type="RefSeq" id="WP_147669637.1">
    <property type="nucleotide sequence ID" value="NZ_CP120678.1"/>
</dbReference>